<sequence>MKTQNHRLIIFSGPSCVGKSPLAKALARFYSELHQNMKPLVLYNSRAARPGEVDGTDYHFRTREEIESLKSNNQFVVMEVRGDLQALDLGELSKTLSENDVLFEGNPFVGRVLQTHEALKEIERLSVFMSPLSADEISFLQSTKPSVSIPDFVTDVMRRKLLRRTKKQKGELALPDLENIEKRASSAFRELQDAHHSQHIIPNHNGEDSENWDAFYYPVGDARKSLLAFVALLKGQDSPYAEKWEENFIK</sequence>
<dbReference type="SMART" id="SM00072">
    <property type="entry name" value="GuKc"/>
    <property type="match status" value="1"/>
</dbReference>
<dbReference type="GO" id="GO:0005829">
    <property type="term" value="C:cytosol"/>
    <property type="evidence" value="ECO:0007669"/>
    <property type="project" value="TreeGrafter"/>
</dbReference>
<dbReference type="RefSeq" id="WP_073171488.1">
    <property type="nucleotide sequence ID" value="NZ_FQZE01000026.1"/>
</dbReference>
<proteinExistence type="inferred from homology"/>
<dbReference type="InterPro" id="IPR027417">
    <property type="entry name" value="P-loop_NTPase"/>
</dbReference>
<keyword evidence="2" id="KW-0808">Transferase</keyword>
<protein>
    <submittedName>
        <fullName evidence="5">Guanylate kinase</fullName>
    </submittedName>
</protein>
<keyword evidence="3 5" id="KW-0418">Kinase</keyword>
<name>A0A1M6LBX7_9BACT</name>
<evidence type="ECO:0000256" key="2">
    <source>
        <dbReference type="ARBA" id="ARBA00022679"/>
    </source>
</evidence>
<dbReference type="PANTHER" id="PTHR23117">
    <property type="entry name" value="GUANYLATE KINASE-RELATED"/>
    <property type="match status" value="1"/>
</dbReference>
<feature type="domain" description="Guanylate kinase-like" evidence="4">
    <location>
        <begin position="6"/>
        <end position="224"/>
    </location>
</feature>
<dbReference type="Pfam" id="PF00625">
    <property type="entry name" value="Guanylate_kin"/>
    <property type="match status" value="1"/>
</dbReference>
<evidence type="ECO:0000256" key="3">
    <source>
        <dbReference type="ARBA" id="ARBA00022777"/>
    </source>
</evidence>
<dbReference type="PROSITE" id="PS50052">
    <property type="entry name" value="GUANYLATE_KINASE_2"/>
    <property type="match status" value="1"/>
</dbReference>
<dbReference type="InterPro" id="IPR008145">
    <property type="entry name" value="GK/Ca_channel_bsu"/>
</dbReference>
<gene>
    <name evidence="5" type="ORF">SAMN05444280_12640</name>
</gene>
<dbReference type="GO" id="GO:0004385">
    <property type="term" value="F:GMP kinase activity"/>
    <property type="evidence" value="ECO:0007669"/>
    <property type="project" value="TreeGrafter"/>
</dbReference>
<dbReference type="STRING" id="1168035.SAMN05444280_12640"/>
<dbReference type="AlphaFoldDB" id="A0A1M6LBX7"/>
<dbReference type="OrthoDB" id="9808150at2"/>
<dbReference type="EMBL" id="FQZE01000026">
    <property type="protein sequence ID" value="SHJ68672.1"/>
    <property type="molecule type" value="Genomic_DNA"/>
</dbReference>
<dbReference type="PANTHER" id="PTHR23117:SF13">
    <property type="entry name" value="GUANYLATE KINASE"/>
    <property type="match status" value="1"/>
</dbReference>
<accession>A0A1M6LBX7</accession>
<evidence type="ECO:0000259" key="4">
    <source>
        <dbReference type="PROSITE" id="PS50052"/>
    </source>
</evidence>
<dbReference type="InterPro" id="IPR008144">
    <property type="entry name" value="Guanylate_kin-like_dom"/>
</dbReference>
<evidence type="ECO:0000313" key="6">
    <source>
        <dbReference type="Proteomes" id="UP000184050"/>
    </source>
</evidence>
<dbReference type="SUPFAM" id="SSF52540">
    <property type="entry name" value="P-loop containing nucleoside triphosphate hydrolases"/>
    <property type="match status" value="1"/>
</dbReference>
<dbReference type="Gene3D" id="3.40.50.300">
    <property type="entry name" value="P-loop containing nucleotide triphosphate hydrolases"/>
    <property type="match status" value="1"/>
</dbReference>
<evidence type="ECO:0000313" key="5">
    <source>
        <dbReference type="EMBL" id="SHJ68672.1"/>
    </source>
</evidence>
<keyword evidence="6" id="KW-1185">Reference proteome</keyword>
<evidence type="ECO:0000256" key="1">
    <source>
        <dbReference type="ARBA" id="ARBA00005790"/>
    </source>
</evidence>
<dbReference type="Proteomes" id="UP000184050">
    <property type="component" value="Unassembled WGS sequence"/>
</dbReference>
<organism evidence="5 6">
    <name type="scientific">Tangfeifania diversioriginum</name>
    <dbReference type="NCBI Taxonomy" id="1168035"/>
    <lineage>
        <taxon>Bacteria</taxon>
        <taxon>Pseudomonadati</taxon>
        <taxon>Bacteroidota</taxon>
        <taxon>Bacteroidia</taxon>
        <taxon>Marinilabiliales</taxon>
        <taxon>Prolixibacteraceae</taxon>
        <taxon>Tangfeifania</taxon>
    </lineage>
</organism>
<comment type="similarity">
    <text evidence="1">Belongs to the guanylate kinase family.</text>
</comment>
<reference evidence="5 6" key="1">
    <citation type="submission" date="2016-11" db="EMBL/GenBank/DDBJ databases">
        <authorList>
            <person name="Jaros S."/>
            <person name="Januszkiewicz K."/>
            <person name="Wedrychowicz H."/>
        </authorList>
    </citation>
    <scope>NUCLEOTIDE SEQUENCE [LARGE SCALE GENOMIC DNA]</scope>
    <source>
        <strain evidence="5 6">DSM 27063</strain>
    </source>
</reference>